<dbReference type="Proteomes" id="UP001218188">
    <property type="component" value="Unassembled WGS sequence"/>
</dbReference>
<keyword evidence="3" id="KW-1185">Reference proteome</keyword>
<evidence type="ECO:0000313" key="3">
    <source>
        <dbReference type="Proteomes" id="UP001218188"/>
    </source>
</evidence>
<proteinExistence type="predicted"/>
<accession>A0AAD6S0A3</accession>
<evidence type="ECO:0000313" key="2">
    <source>
        <dbReference type="EMBL" id="KAJ7018658.1"/>
    </source>
</evidence>
<organism evidence="2 3">
    <name type="scientific">Mycena alexandri</name>
    <dbReference type="NCBI Taxonomy" id="1745969"/>
    <lineage>
        <taxon>Eukaryota</taxon>
        <taxon>Fungi</taxon>
        <taxon>Dikarya</taxon>
        <taxon>Basidiomycota</taxon>
        <taxon>Agaricomycotina</taxon>
        <taxon>Agaricomycetes</taxon>
        <taxon>Agaricomycetidae</taxon>
        <taxon>Agaricales</taxon>
        <taxon>Marasmiineae</taxon>
        <taxon>Mycenaceae</taxon>
        <taxon>Mycena</taxon>
    </lineage>
</organism>
<feature type="region of interest" description="Disordered" evidence="1">
    <location>
        <begin position="377"/>
        <end position="398"/>
    </location>
</feature>
<reference evidence="2" key="1">
    <citation type="submission" date="2023-03" db="EMBL/GenBank/DDBJ databases">
        <title>Massive genome expansion in bonnet fungi (Mycena s.s.) driven by repeated elements and novel gene families across ecological guilds.</title>
        <authorList>
            <consortium name="Lawrence Berkeley National Laboratory"/>
            <person name="Harder C.B."/>
            <person name="Miyauchi S."/>
            <person name="Viragh M."/>
            <person name="Kuo A."/>
            <person name="Thoen E."/>
            <person name="Andreopoulos B."/>
            <person name="Lu D."/>
            <person name="Skrede I."/>
            <person name="Drula E."/>
            <person name="Henrissat B."/>
            <person name="Morin E."/>
            <person name="Kohler A."/>
            <person name="Barry K."/>
            <person name="LaButti K."/>
            <person name="Morin E."/>
            <person name="Salamov A."/>
            <person name="Lipzen A."/>
            <person name="Mereny Z."/>
            <person name="Hegedus B."/>
            <person name="Baldrian P."/>
            <person name="Stursova M."/>
            <person name="Weitz H."/>
            <person name="Taylor A."/>
            <person name="Grigoriev I.V."/>
            <person name="Nagy L.G."/>
            <person name="Martin F."/>
            <person name="Kauserud H."/>
        </authorList>
    </citation>
    <scope>NUCLEOTIDE SEQUENCE</scope>
    <source>
        <strain evidence="2">CBHHK200</strain>
    </source>
</reference>
<sequence>MSSPTIQPAATTATPEGTEPDSQYAAYLKNSNPAATLGPLDGVVAALVTVGSRTFLITTHTDYVPALPPVHDHDVFLREDMRYGVDDVTLWPQRYSARYCHLGAMQRPDSATPESAVMFWSPRPSDFKRSDDAPGLALGKLSAAALAALEGLVRLLLGDYEDYKAASQPSLEYLPPLVHEMERGLQRLQTTPSTYEQAVLGTRDLQHTCLEVDALIEYMTVCKPRMKPGIVPCRPAALMGVFTGDPQVAETLSVAGIPLREASSFSTENILKIVAPRSYSHLDIPAHPKYSAICRTGADTDEKIEAMRKVSRCIDWYCDPFESMYQEAATTSGSAGSSRGGRGRGSGGGRDGNNAAISRYAPCKRPLTPAFLIQRENPHKAHSPKKASEAHDAAGGRNKFLPIPHRPEMPESITAWETALGNVDIAVKLQQRARTDTYYVFPEPALLASPESENMRQIRLHHFLLLKDALEYRIVEQSPRLLLSSQEWRDTLAGKVTQQGRQNSKGRARSGVIEELLAPALKACDVDRYSAFPVDLRTVAPITRNRAREIIWEVAEVNFRYELVSLDHRATGLCRRDECSRCFAGGMLVGMPIETSKEGLAAAKLEDRHVYNVELAKLMCGWRGEVPDVIKRAAVKTGAVMAGKMRELEEAVATLYCQRFYEYFRRAAVIPMRIQHEFGS</sequence>
<feature type="region of interest" description="Disordered" evidence="1">
    <location>
        <begin position="329"/>
        <end position="357"/>
    </location>
</feature>
<name>A0AAD6S0A3_9AGAR</name>
<feature type="compositionally biased region" description="Gly residues" evidence="1">
    <location>
        <begin position="338"/>
        <end position="351"/>
    </location>
</feature>
<protein>
    <submittedName>
        <fullName evidence="2">Uncharacterized protein</fullName>
    </submittedName>
</protein>
<gene>
    <name evidence="2" type="ORF">C8F04DRAFT_1198698</name>
</gene>
<comment type="caution">
    <text evidence="2">The sequence shown here is derived from an EMBL/GenBank/DDBJ whole genome shotgun (WGS) entry which is preliminary data.</text>
</comment>
<dbReference type="EMBL" id="JARJCM010000329">
    <property type="protein sequence ID" value="KAJ7018658.1"/>
    <property type="molecule type" value="Genomic_DNA"/>
</dbReference>
<evidence type="ECO:0000256" key="1">
    <source>
        <dbReference type="SAM" id="MobiDB-lite"/>
    </source>
</evidence>
<dbReference type="AlphaFoldDB" id="A0AAD6S0A3"/>